<proteinExistence type="predicted"/>
<dbReference type="Proteomes" id="UP000247746">
    <property type="component" value="Unassembled WGS sequence"/>
</dbReference>
<evidence type="ECO:0000313" key="2">
    <source>
        <dbReference type="Proteomes" id="UP000247746"/>
    </source>
</evidence>
<dbReference type="OrthoDB" id="6657308at2"/>
<accession>A0A2V4UKS4</accession>
<reference evidence="1 2" key="1">
    <citation type="submission" date="2018-06" db="EMBL/GenBank/DDBJ databases">
        <title>Genomic Encyclopedia of Type Strains, Phase III (KMG-III): the genomes of soil and plant-associated and newly described type strains.</title>
        <authorList>
            <person name="Whitman W."/>
        </authorList>
    </citation>
    <scope>NUCLEOTIDE SEQUENCE [LARGE SCALE GENOMIC DNA]</scope>
    <source>
        <strain evidence="1 2">CECT 5889</strain>
    </source>
</reference>
<keyword evidence="2" id="KW-1185">Reference proteome</keyword>
<dbReference type="EMBL" id="QJSU01000001">
    <property type="protein sequence ID" value="PYE40767.1"/>
    <property type="molecule type" value="Genomic_DNA"/>
</dbReference>
<comment type="caution">
    <text evidence="1">The sequence shown here is derived from an EMBL/GenBank/DDBJ whole genome shotgun (WGS) entry which is preliminary data.</text>
</comment>
<evidence type="ECO:0000313" key="1">
    <source>
        <dbReference type="EMBL" id="PYE40767.1"/>
    </source>
</evidence>
<gene>
    <name evidence="1" type="ORF">DFP82_10180</name>
</gene>
<protein>
    <submittedName>
        <fullName evidence="1">Uncharacterized protein</fullName>
    </submittedName>
</protein>
<dbReference type="RefSeq" id="WP_110921757.1">
    <property type="nucleotide sequence ID" value="NZ_QJSU01000001.1"/>
</dbReference>
<dbReference type="AlphaFoldDB" id="A0A2V4UKS4"/>
<sequence length="207" mass="23684">MNIDTQSVNQTVSAMAVVLAKYLNPEEVRLLTTHWQRHSTVSVKMMQQCVLDATRRYPELQKHKSDIRKGFWNTMQTDHQQVAEESGNSVEIGEQKSISEMLQAFYTVMEAIGSQLTESDKRSFFHIMHQTVSKERTFKGHSIDINQFLEGARPVIPDNEHILNNLIQLAYICLCDIAGPVEADEILFRVAETAKQSYPRAVVEKLF</sequence>
<organism evidence="1 2">
    <name type="scientific">Psychrobacter fozii</name>
    <dbReference type="NCBI Taxonomy" id="198480"/>
    <lineage>
        <taxon>Bacteria</taxon>
        <taxon>Pseudomonadati</taxon>
        <taxon>Pseudomonadota</taxon>
        <taxon>Gammaproteobacteria</taxon>
        <taxon>Moraxellales</taxon>
        <taxon>Moraxellaceae</taxon>
        <taxon>Psychrobacter</taxon>
    </lineage>
</organism>
<name>A0A2V4UKS4_9GAMM</name>